<feature type="chain" id="PRO_5012124917" description="Haem-binding uptake Tiki superfamily ChaN domain-containing protein" evidence="1">
    <location>
        <begin position="17"/>
        <end position="249"/>
    </location>
</feature>
<keyword evidence="4" id="KW-1185">Reference proteome</keyword>
<accession>A0A1Y5SI18</accession>
<keyword evidence="1" id="KW-0732">Signal</keyword>
<name>A0A1Y5SI18_9RHOB</name>
<dbReference type="CDD" id="cd14727">
    <property type="entry name" value="ChanN-like"/>
    <property type="match status" value="1"/>
</dbReference>
<dbReference type="OrthoDB" id="9795827at2"/>
<dbReference type="SUPFAM" id="SSF159501">
    <property type="entry name" value="EreA/ChaN-like"/>
    <property type="match status" value="1"/>
</dbReference>
<dbReference type="AlphaFoldDB" id="A0A1Y5SI18"/>
<dbReference type="Gene3D" id="3.40.50.11550">
    <property type="match status" value="2"/>
</dbReference>
<dbReference type="Proteomes" id="UP000193900">
    <property type="component" value="Unassembled WGS sequence"/>
</dbReference>
<evidence type="ECO:0000259" key="2">
    <source>
        <dbReference type="Pfam" id="PF04187"/>
    </source>
</evidence>
<reference evidence="3 4" key="1">
    <citation type="submission" date="2017-03" db="EMBL/GenBank/DDBJ databases">
        <authorList>
            <person name="Afonso C.L."/>
            <person name="Miller P.J."/>
            <person name="Scott M.A."/>
            <person name="Spackman E."/>
            <person name="Goraichik I."/>
            <person name="Dimitrov K.M."/>
            <person name="Suarez D.L."/>
            <person name="Swayne D.E."/>
        </authorList>
    </citation>
    <scope>NUCLEOTIDE SEQUENCE [LARGE SCALE GENOMIC DNA]</scope>
    <source>
        <strain evidence="3 4">CECT 7023</strain>
    </source>
</reference>
<feature type="domain" description="Haem-binding uptake Tiki superfamily ChaN" evidence="2">
    <location>
        <begin position="12"/>
        <end position="205"/>
    </location>
</feature>
<evidence type="ECO:0000256" key="1">
    <source>
        <dbReference type="SAM" id="SignalP"/>
    </source>
</evidence>
<dbReference type="Pfam" id="PF04187">
    <property type="entry name" value="Cofac_haem_bdg"/>
    <property type="match status" value="1"/>
</dbReference>
<dbReference type="EMBL" id="FWFZ01000005">
    <property type="protein sequence ID" value="SLN38310.1"/>
    <property type="molecule type" value="Genomic_DNA"/>
</dbReference>
<evidence type="ECO:0000313" key="3">
    <source>
        <dbReference type="EMBL" id="SLN38310.1"/>
    </source>
</evidence>
<feature type="signal peptide" evidence="1">
    <location>
        <begin position="1"/>
        <end position="16"/>
    </location>
</feature>
<gene>
    <name evidence="3" type="ORF">ROA7023_01474</name>
</gene>
<protein>
    <recommendedName>
        <fullName evidence="2">Haem-binding uptake Tiki superfamily ChaN domain-containing protein</fullName>
    </recommendedName>
</protein>
<dbReference type="RefSeq" id="WP_085878346.1">
    <property type="nucleotide sequence ID" value="NZ_FWFZ01000005.1"/>
</dbReference>
<sequence length="249" mass="26085">MIRLLLIALWAAPAAAQDVFVLGEVHDNPAHHLIQAERVAEIAPAALVFEMLSPARADAGRGVDWADPVALENALGWDDSPWPDFTMYYPIFAAAPPGTALYGGAVPREALIRAMEEGPEAVVAAPDLLRPVSAEEQAVREAGQAEAHCGALPEGMLPGMVAAQILRDAAFAAAVLTALDETGGPVVLITGNGHARTDWGVPAVLRSARPGIGVFALGQMEGSAEPGLPYDAVVMSEAVEREDPCDVFR</sequence>
<organism evidence="3 4">
    <name type="scientific">Roseisalinus antarcticus</name>
    <dbReference type="NCBI Taxonomy" id="254357"/>
    <lineage>
        <taxon>Bacteria</taxon>
        <taxon>Pseudomonadati</taxon>
        <taxon>Pseudomonadota</taxon>
        <taxon>Alphaproteobacteria</taxon>
        <taxon>Rhodobacterales</taxon>
        <taxon>Roseobacteraceae</taxon>
        <taxon>Roseisalinus</taxon>
    </lineage>
</organism>
<proteinExistence type="predicted"/>
<evidence type="ECO:0000313" key="4">
    <source>
        <dbReference type="Proteomes" id="UP000193900"/>
    </source>
</evidence>
<dbReference type="InterPro" id="IPR007314">
    <property type="entry name" value="Cofac_haem-bd_dom"/>
</dbReference>